<dbReference type="PROSITE" id="PS00138">
    <property type="entry name" value="SUBTILASE_SER"/>
    <property type="match status" value="1"/>
</dbReference>
<keyword evidence="12" id="KW-1185">Reference proteome</keyword>
<dbReference type="PANTHER" id="PTHR43806:SF11">
    <property type="entry name" value="CEREVISIN-RELATED"/>
    <property type="match status" value="1"/>
</dbReference>
<evidence type="ECO:0000256" key="8">
    <source>
        <dbReference type="SAM" id="MobiDB-lite"/>
    </source>
</evidence>
<reference evidence="11" key="1">
    <citation type="submission" date="2023-08" db="EMBL/GenBank/DDBJ databases">
        <authorList>
            <person name="Audoor S."/>
            <person name="Bilcke G."/>
        </authorList>
    </citation>
    <scope>NUCLEOTIDE SEQUENCE</scope>
</reference>
<comment type="similarity">
    <text evidence="1 7">Belongs to the peptidase S8 family.</text>
</comment>
<dbReference type="GO" id="GO:0006508">
    <property type="term" value="P:proteolysis"/>
    <property type="evidence" value="ECO:0007669"/>
    <property type="project" value="UniProtKB-KW"/>
</dbReference>
<feature type="active site" description="Charge relay system" evidence="7">
    <location>
        <position position="369"/>
    </location>
</feature>
<dbReference type="SUPFAM" id="SSF52743">
    <property type="entry name" value="Subtilisin-like"/>
    <property type="match status" value="1"/>
</dbReference>
<keyword evidence="2 7" id="KW-0645">Protease</keyword>
<evidence type="ECO:0000256" key="6">
    <source>
        <dbReference type="ARBA" id="ARBA00023619"/>
    </source>
</evidence>
<feature type="chain" id="PRO_5041978095" description="subtilisin" evidence="9">
    <location>
        <begin position="29"/>
        <end position="527"/>
    </location>
</feature>
<name>A0AAD2JIV0_9STRA</name>
<dbReference type="PROSITE" id="PS51892">
    <property type="entry name" value="SUBTILASE"/>
    <property type="match status" value="1"/>
</dbReference>
<keyword evidence="9" id="KW-0732">Signal</keyword>
<dbReference type="InterPro" id="IPR000209">
    <property type="entry name" value="Peptidase_S8/S53_dom"/>
</dbReference>
<dbReference type="InterPro" id="IPR037045">
    <property type="entry name" value="S8pro/Inhibitor_I9_sf"/>
</dbReference>
<sequence length="527" mass="57074">MILRHTNLFQFLILQSLLLSHLLLTAQAQEQEDEEEYVRVLVGFHDVQQEKEYVRRQRMQPRTAGRPKSKINYTFKQTEALAMQVTLSELEEMKKDSRFSYIEDDVLVPVAGFSNPTNVTALVEETHRQLAEATNYGIELTQANRIISPDPDYQECAVYACVVDSGVFIDNADIPYSRGDGYVDGATFGDAVGQDWYYPRGTSHGTYVGGIMIAQGGNDRGVVGVIPQGPQRSNVCLRVAKVVPDGEGVAFVSSLLEASEWCAQEAGGKPLVINLSFALGFETAPEAAIYNRLYDQGALIVAAAGNAGGTELMYPASHDSVISVAAIDAGSRRTDFSQYNDKIELSAPGMDIQVLQAQTNEIKVTRGTSLASPFVAGLAARVWAAVPRCSNKQVRQALRDTARRLGSGVPNREYGYGLIQARDARDLLVNSGCNAKEPTSSPSMTPSASPSAVPSPLPSQNPSVSCLGYLESCNSLNVCCEGFRCARMTDSLDDSLVCRRDTFSQSRPRLGSTDEKVCRGGYGGGCA</sequence>
<evidence type="ECO:0000256" key="7">
    <source>
        <dbReference type="PROSITE-ProRule" id="PRU01240"/>
    </source>
</evidence>
<dbReference type="Gene3D" id="3.30.70.80">
    <property type="entry name" value="Peptidase S8 propeptide/proteinase inhibitor I9"/>
    <property type="match status" value="1"/>
</dbReference>
<dbReference type="GO" id="GO:0004252">
    <property type="term" value="F:serine-type endopeptidase activity"/>
    <property type="evidence" value="ECO:0007669"/>
    <property type="project" value="UniProtKB-UniRule"/>
</dbReference>
<accession>A0AAD2JIV0</accession>
<keyword evidence="4 7" id="KW-0720">Serine protease</keyword>
<evidence type="ECO:0000313" key="11">
    <source>
        <dbReference type="EMBL" id="CAJ1954200.1"/>
    </source>
</evidence>
<evidence type="ECO:0000256" key="1">
    <source>
        <dbReference type="ARBA" id="ARBA00011073"/>
    </source>
</evidence>
<evidence type="ECO:0000256" key="2">
    <source>
        <dbReference type="ARBA" id="ARBA00022670"/>
    </source>
</evidence>
<feature type="active site" description="Charge relay system" evidence="7">
    <location>
        <position position="164"/>
    </location>
</feature>
<feature type="active site" description="Charge relay system" evidence="7">
    <location>
        <position position="204"/>
    </location>
</feature>
<dbReference type="InterPro" id="IPR023828">
    <property type="entry name" value="Peptidase_S8_Ser-AS"/>
</dbReference>
<dbReference type="Gene3D" id="3.40.50.200">
    <property type="entry name" value="Peptidase S8/S53 domain"/>
    <property type="match status" value="1"/>
</dbReference>
<gene>
    <name evidence="11" type="ORF">CYCCA115_LOCUS14795</name>
</gene>
<organism evidence="11 12">
    <name type="scientific">Cylindrotheca closterium</name>
    <dbReference type="NCBI Taxonomy" id="2856"/>
    <lineage>
        <taxon>Eukaryota</taxon>
        <taxon>Sar</taxon>
        <taxon>Stramenopiles</taxon>
        <taxon>Ochrophyta</taxon>
        <taxon>Bacillariophyta</taxon>
        <taxon>Bacillariophyceae</taxon>
        <taxon>Bacillariophycidae</taxon>
        <taxon>Bacillariales</taxon>
        <taxon>Bacillariaceae</taxon>
        <taxon>Cylindrotheca</taxon>
    </lineage>
</organism>
<evidence type="ECO:0000256" key="5">
    <source>
        <dbReference type="ARBA" id="ARBA00023529"/>
    </source>
</evidence>
<dbReference type="GO" id="GO:0005615">
    <property type="term" value="C:extracellular space"/>
    <property type="evidence" value="ECO:0007669"/>
    <property type="project" value="TreeGrafter"/>
</dbReference>
<proteinExistence type="inferred from homology"/>
<dbReference type="PRINTS" id="PR00723">
    <property type="entry name" value="SUBTILISIN"/>
</dbReference>
<comment type="caution">
    <text evidence="11">The sequence shown here is derived from an EMBL/GenBank/DDBJ whole genome shotgun (WGS) entry which is preliminary data.</text>
</comment>
<feature type="region of interest" description="Disordered" evidence="8">
    <location>
        <begin position="432"/>
        <end position="456"/>
    </location>
</feature>
<feature type="domain" description="Peptidase S8/S53" evidence="10">
    <location>
        <begin position="158"/>
        <end position="417"/>
    </location>
</feature>
<feature type="compositionally biased region" description="Low complexity" evidence="8">
    <location>
        <begin position="438"/>
        <end position="452"/>
    </location>
</feature>
<dbReference type="Proteomes" id="UP001295423">
    <property type="component" value="Unassembled WGS sequence"/>
</dbReference>
<protein>
    <recommendedName>
        <fullName evidence="6">subtilisin</fullName>
        <ecNumber evidence="6">3.4.21.62</ecNumber>
    </recommendedName>
</protein>
<evidence type="ECO:0000256" key="4">
    <source>
        <dbReference type="ARBA" id="ARBA00022825"/>
    </source>
</evidence>
<dbReference type="Pfam" id="PF00082">
    <property type="entry name" value="Peptidase_S8"/>
    <property type="match status" value="1"/>
</dbReference>
<dbReference type="InterPro" id="IPR050131">
    <property type="entry name" value="Peptidase_S8_subtilisin-like"/>
</dbReference>
<dbReference type="InterPro" id="IPR036852">
    <property type="entry name" value="Peptidase_S8/S53_dom_sf"/>
</dbReference>
<evidence type="ECO:0000256" key="3">
    <source>
        <dbReference type="ARBA" id="ARBA00022801"/>
    </source>
</evidence>
<comment type="catalytic activity">
    <reaction evidence="5">
        <text>Hydrolysis of proteins with broad specificity for peptide bonds, and a preference for a large uncharged residue in P1. Hydrolyzes peptide amides.</text>
        <dbReference type="EC" id="3.4.21.62"/>
    </reaction>
</comment>
<dbReference type="AlphaFoldDB" id="A0AAD2JIV0"/>
<keyword evidence="3 7" id="KW-0378">Hydrolase</keyword>
<evidence type="ECO:0000259" key="10">
    <source>
        <dbReference type="Pfam" id="PF00082"/>
    </source>
</evidence>
<dbReference type="InterPro" id="IPR015500">
    <property type="entry name" value="Peptidase_S8_subtilisin-rel"/>
</dbReference>
<feature type="signal peptide" evidence="9">
    <location>
        <begin position="1"/>
        <end position="28"/>
    </location>
</feature>
<evidence type="ECO:0000313" key="12">
    <source>
        <dbReference type="Proteomes" id="UP001295423"/>
    </source>
</evidence>
<dbReference type="PANTHER" id="PTHR43806">
    <property type="entry name" value="PEPTIDASE S8"/>
    <property type="match status" value="1"/>
</dbReference>
<dbReference type="EMBL" id="CAKOGP040001858">
    <property type="protein sequence ID" value="CAJ1954200.1"/>
    <property type="molecule type" value="Genomic_DNA"/>
</dbReference>
<dbReference type="EC" id="3.4.21.62" evidence="6"/>
<evidence type="ECO:0000256" key="9">
    <source>
        <dbReference type="SAM" id="SignalP"/>
    </source>
</evidence>